<organism evidence="2 3">
    <name type="scientific">Massilia atriviolacea</name>
    <dbReference type="NCBI Taxonomy" id="2495579"/>
    <lineage>
        <taxon>Bacteria</taxon>
        <taxon>Pseudomonadati</taxon>
        <taxon>Pseudomonadota</taxon>
        <taxon>Betaproteobacteria</taxon>
        <taxon>Burkholderiales</taxon>
        <taxon>Oxalobacteraceae</taxon>
        <taxon>Telluria group</taxon>
        <taxon>Massilia</taxon>
    </lineage>
</organism>
<sequence>MKYLILVVLLLLTACATAPVVQEVKVPVYRPCVTAAPARPTFATRTLAPDASAGEKVLALARDLPLHLKYEAQLEAVIAGCL</sequence>
<evidence type="ECO:0008006" key="4">
    <source>
        <dbReference type="Google" id="ProtNLM"/>
    </source>
</evidence>
<dbReference type="AlphaFoldDB" id="A0A430HR91"/>
<dbReference type="PROSITE" id="PS51257">
    <property type="entry name" value="PROKAR_LIPOPROTEIN"/>
    <property type="match status" value="1"/>
</dbReference>
<name>A0A430HR91_9BURK</name>
<dbReference type="RefSeq" id="WP_126073411.1">
    <property type="nucleotide sequence ID" value="NZ_CP051166.1"/>
</dbReference>
<comment type="caution">
    <text evidence="2">The sequence shown here is derived from an EMBL/GenBank/DDBJ whole genome shotgun (WGS) entry which is preliminary data.</text>
</comment>
<evidence type="ECO:0000256" key="1">
    <source>
        <dbReference type="SAM" id="SignalP"/>
    </source>
</evidence>
<keyword evidence="1" id="KW-0732">Signal</keyword>
<dbReference type="Proteomes" id="UP000278085">
    <property type="component" value="Unassembled WGS sequence"/>
</dbReference>
<proteinExistence type="predicted"/>
<dbReference type="EMBL" id="RXLQ01000003">
    <property type="protein sequence ID" value="RSZ60050.1"/>
    <property type="molecule type" value="Genomic_DNA"/>
</dbReference>
<protein>
    <recommendedName>
        <fullName evidence="4">Lipoprotein</fullName>
    </recommendedName>
</protein>
<gene>
    <name evidence="2" type="ORF">EJB06_07675</name>
</gene>
<reference evidence="2 3" key="1">
    <citation type="submission" date="2018-12" db="EMBL/GenBank/DDBJ databases">
        <authorList>
            <person name="Yang E."/>
        </authorList>
    </citation>
    <scope>NUCLEOTIDE SEQUENCE [LARGE SCALE GENOMIC DNA]</scope>
    <source>
        <strain evidence="2 3">SOD</strain>
    </source>
</reference>
<dbReference type="OrthoDB" id="8704422at2"/>
<keyword evidence="3" id="KW-1185">Reference proteome</keyword>
<evidence type="ECO:0000313" key="2">
    <source>
        <dbReference type="EMBL" id="RSZ60050.1"/>
    </source>
</evidence>
<feature type="chain" id="PRO_5018967578" description="Lipoprotein" evidence="1">
    <location>
        <begin position="19"/>
        <end position="82"/>
    </location>
</feature>
<evidence type="ECO:0000313" key="3">
    <source>
        <dbReference type="Proteomes" id="UP000278085"/>
    </source>
</evidence>
<accession>A0A430HR91</accession>
<feature type="signal peptide" evidence="1">
    <location>
        <begin position="1"/>
        <end position="18"/>
    </location>
</feature>